<proteinExistence type="predicted"/>
<evidence type="ECO:0000313" key="2">
    <source>
        <dbReference type="EMBL" id="MDQ0681902.1"/>
    </source>
</evidence>
<dbReference type="InterPro" id="IPR036622">
    <property type="entry name" value="LigA_sf"/>
</dbReference>
<keyword evidence="3" id="KW-1185">Reference proteome</keyword>
<accession>A0ABU0PU22</accession>
<gene>
    <name evidence="2" type="ORF">QFZ56_000865</name>
</gene>
<dbReference type="Proteomes" id="UP001243364">
    <property type="component" value="Unassembled WGS sequence"/>
</dbReference>
<evidence type="ECO:0000313" key="3">
    <source>
        <dbReference type="Proteomes" id="UP001243364"/>
    </source>
</evidence>
<dbReference type="Pfam" id="PF07746">
    <property type="entry name" value="LigA"/>
    <property type="match status" value="1"/>
</dbReference>
<name>A0ABU0PU22_STRAH</name>
<dbReference type="RefSeq" id="WP_307040175.1">
    <property type="nucleotide sequence ID" value="NZ_JAUSYA010000001.1"/>
</dbReference>
<comment type="caution">
    <text evidence="2">The sequence shown here is derived from an EMBL/GenBank/DDBJ whole genome shotgun (WGS) entry which is preliminary data.</text>
</comment>
<dbReference type="SUPFAM" id="SSF48076">
    <property type="entry name" value="LigA subunit of an aromatic-ring-opening dioxygenase LigAB"/>
    <property type="match status" value="1"/>
</dbReference>
<dbReference type="EMBL" id="JAUSYA010000001">
    <property type="protein sequence ID" value="MDQ0681902.1"/>
    <property type="molecule type" value="Genomic_DNA"/>
</dbReference>
<reference evidence="2 3" key="1">
    <citation type="submission" date="2023-07" db="EMBL/GenBank/DDBJ databases">
        <title>Comparative genomics of wheat-associated soil bacteria to identify genetic determinants of phenazine resistance.</title>
        <authorList>
            <person name="Mouncey N."/>
        </authorList>
    </citation>
    <scope>NUCLEOTIDE SEQUENCE [LARGE SCALE GENOMIC DNA]</scope>
    <source>
        <strain evidence="2 3">W4I19-2</strain>
    </source>
</reference>
<organism evidence="2 3">
    <name type="scientific">Streptomyces achromogenes</name>
    <dbReference type="NCBI Taxonomy" id="67255"/>
    <lineage>
        <taxon>Bacteria</taxon>
        <taxon>Bacillati</taxon>
        <taxon>Actinomycetota</taxon>
        <taxon>Actinomycetes</taxon>
        <taxon>Kitasatosporales</taxon>
        <taxon>Streptomycetaceae</taxon>
        <taxon>Streptomyces</taxon>
    </lineage>
</organism>
<protein>
    <recommendedName>
        <fullName evidence="1">Extradiol ring-cleavage dioxygenase LigAB LigA subunit domain-containing protein</fullName>
    </recommendedName>
</protein>
<sequence length="83" mass="9877">MYSIHRLLWDIRRHPDVAARYRSSPDEVLDAYGITGEFRTWMKDLDFKSMYEHGVNPYLMFFCAIQLEVDRAAYQAQIRGEKS</sequence>
<feature type="domain" description="Extradiol ring-cleavage dioxygenase LigAB LigA subunit" evidence="1">
    <location>
        <begin position="5"/>
        <end position="81"/>
    </location>
</feature>
<evidence type="ECO:0000259" key="1">
    <source>
        <dbReference type="Pfam" id="PF07746"/>
    </source>
</evidence>
<dbReference type="Gene3D" id="1.10.700.10">
    <property type="entry name" value="Dioxygenase LigAB, LigA subunit"/>
    <property type="match status" value="1"/>
</dbReference>
<dbReference type="InterPro" id="IPR011986">
    <property type="entry name" value="Xdiol_dOase_LigA"/>
</dbReference>